<dbReference type="Gene3D" id="3.40.630.30">
    <property type="match status" value="1"/>
</dbReference>
<evidence type="ECO:0000313" key="4">
    <source>
        <dbReference type="Proteomes" id="UP000886469"/>
    </source>
</evidence>
<keyword evidence="4" id="KW-1185">Reference proteome</keyword>
<evidence type="ECO:0000313" key="3">
    <source>
        <dbReference type="EMBL" id="NMQ06890.1"/>
    </source>
</evidence>
<organism evidence="3 4">
    <name type="scientific">Candidatus Accumulibacter contiguus</name>
    <dbReference type="NCBI Taxonomy" id="2954381"/>
    <lineage>
        <taxon>Bacteria</taxon>
        <taxon>Pseudomonadati</taxon>
        <taxon>Pseudomonadota</taxon>
        <taxon>Betaproteobacteria</taxon>
        <taxon>Candidatus Accumulibacter</taxon>
    </lineage>
</organism>
<feature type="domain" description="BioF2-like acetyltransferase" evidence="2">
    <location>
        <begin position="207"/>
        <end position="334"/>
    </location>
</feature>
<sequence length="767" mass="86799">MPDLARLSASPPAFALPSSADQQSTGVDDHRPRQDAQPFFRERLSVMGWEIHDAKTAFRQFADEWDRLNARLYDRHPFFDSRFIEPLLDHFGDGGEQLCIHRTDAGIVGALILCSGGFGRWSSFRPAQVQTGAVLLDDACLLETLWTALPGLAWTIELYAVDPRYLPDFSRLPLPRIVLAQARTIGIRQENHDFRSYWQERPKKLQGNLARYFRRTETEIGPTGLAAFVEAADMEACIGRYGALETAGWKGQRGTAISIGNPQGAFYREILHRFALSHQAAVYELHLGAHLASSRLVIANDHLLICLKTAYDESLARFAPGRLLLYRLIEEQFSMPSRKTIEFYTNATSDQKEWATFACTLQNIQIFRGPLYAAAFSVLRAFRRNLRKLRAERPENARLKDEVKDCKRIGNFKDTPYHLGEFASADRLEASAAWFELLESNVFPSDPGIRYYFTAEKQFPAVLLPVRLRAKGPVKSVESLSNYYTSLYAPLLSKDADLLDLNDLLAAADRDHGGAHVMRFAPMDPDTPAYQSLFNALKANDWIPFPFFCFGNWFLTVRGTWQDYLKSRSANLRSSIRRSCKKFAAAGGTLEIVMTPENIEPSIAEFQQVYAASWKKPEPYPDFVPSLIRKLAGMGTLRLGIARLQNRAIAAQLWFIDGNKASIYKVAYDDSFASYAPGTVLAAHLMQHVIDCDHVHEVDYLIGDDSYKQKWMSDRRERWGIIAYNPGTIIGFTLLVKEVLGRVVKTIAARIKLAWPQAGFFRPLREK</sequence>
<dbReference type="RefSeq" id="WP_169071302.1">
    <property type="nucleotide sequence ID" value="NZ_SPMX01000057.1"/>
</dbReference>
<feature type="region of interest" description="Disordered" evidence="1">
    <location>
        <begin position="1"/>
        <end position="33"/>
    </location>
</feature>
<dbReference type="InterPro" id="IPR016181">
    <property type="entry name" value="Acyl_CoA_acyltransferase"/>
</dbReference>
<proteinExistence type="predicted"/>
<evidence type="ECO:0000256" key="1">
    <source>
        <dbReference type="SAM" id="MobiDB-lite"/>
    </source>
</evidence>
<protein>
    <submittedName>
        <fullName evidence="3">GNAT family N-acetyltransferase</fullName>
    </submittedName>
</protein>
<accession>A0ABX1TB51</accession>
<dbReference type="EMBL" id="SPMX01000057">
    <property type="protein sequence ID" value="NMQ06890.1"/>
    <property type="molecule type" value="Genomic_DNA"/>
</dbReference>
<dbReference type="SUPFAM" id="SSF55729">
    <property type="entry name" value="Acyl-CoA N-acyltransferases (Nat)"/>
    <property type="match status" value="2"/>
</dbReference>
<comment type="caution">
    <text evidence="3">The sequence shown here is derived from an EMBL/GenBank/DDBJ whole genome shotgun (WGS) entry which is preliminary data.</text>
</comment>
<dbReference type="Pfam" id="PF13480">
    <property type="entry name" value="Acetyltransf_6"/>
    <property type="match status" value="2"/>
</dbReference>
<dbReference type="InterPro" id="IPR038740">
    <property type="entry name" value="BioF2-like_GNAT_dom"/>
</dbReference>
<name>A0ABX1TB51_9PROT</name>
<dbReference type="Proteomes" id="UP000886469">
    <property type="component" value="Unassembled WGS sequence"/>
</dbReference>
<gene>
    <name evidence="3" type="ORF">E4Q08_17375</name>
</gene>
<feature type="domain" description="BioF2-like acetyltransferase" evidence="2">
    <location>
        <begin position="571"/>
        <end position="709"/>
    </location>
</feature>
<evidence type="ECO:0000259" key="2">
    <source>
        <dbReference type="Pfam" id="PF13480"/>
    </source>
</evidence>
<reference evidence="3" key="1">
    <citation type="submission" date="2019-03" db="EMBL/GenBank/DDBJ databases">
        <title>Metabolic reconstructions from genomes of highly enriched 'Candidatus Accumulibacter' and 'Candidatus Competibacter' bioreactor populations.</title>
        <authorList>
            <person name="Annavajhala M.K."/>
            <person name="Welles L."/>
            <person name="Abbas B."/>
            <person name="Sorokin D."/>
            <person name="Park H."/>
            <person name="Van Loosdrecht M."/>
            <person name="Chandran K."/>
        </authorList>
    </citation>
    <scope>NUCLEOTIDE SEQUENCE</scope>
    <source>
        <strain evidence="3">SBR_L</strain>
    </source>
</reference>
<feature type="compositionally biased region" description="Low complexity" evidence="1">
    <location>
        <begin position="1"/>
        <end position="20"/>
    </location>
</feature>